<dbReference type="RefSeq" id="XP_024690949.1">
    <property type="nucleotide sequence ID" value="XM_024834567.1"/>
</dbReference>
<dbReference type="Proteomes" id="UP000234254">
    <property type="component" value="Unassembled WGS sequence"/>
</dbReference>
<dbReference type="GeneID" id="36542091"/>
<evidence type="ECO:0000256" key="1">
    <source>
        <dbReference type="ARBA" id="ARBA00022801"/>
    </source>
</evidence>
<sequence length="387" mass="42186">MQKNISAYEKPANYGDSTDGEVRPIQPSTAVIVGHDNTIVSHFASGQMLLYADIDGTKLPESEQIQAEPDTIYDMASLTKIFATIAALRQLDAGSVALDAPVASYLPDFAANGKKDITLQMLLTHTSGFPADPDPPLYDKAYKTVEDRKAAVVNHTLIDTPGSTFLYSDLNFMTVGILLETVTGKGLDELVKEYTAPLGMRDTFFNRGNVEGSAFAPYPRVAAQEFQPDDVMGRAQPVRGVVHDENAWSLEGVSGHAGLFSTVADTAIFCQMILNGGSYGGFQALKPDTVDLLFKNFNERFEGDEHGLGFELNQYYTAGPMASLETASHTGFTGTTLVIDRPTNTFFLLFANRVHPDRNWSSNNIARKALGYWVAKALGRKVDFPSM</sequence>
<dbReference type="SUPFAM" id="SSF56601">
    <property type="entry name" value="beta-lactamase/transpeptidase-like"/>
    <property type="match status" value="1"/>
</dbReference>
<dbReference type="PANTHER" id="PTHR43283">
    <property type="entry name" value="BETA-LACTAMASE-RELATED"/>
    <property type="match status" value="1"/>
</dbReference>
<evidence type="ECO:0000313" key="4">
    <source>
        <dbReference type="EMBL" id="PKY02355.1"/>
    </source>
</evidence>
<dbReference type="Gene3D" id="3.40.710.10">
    <property type="entry name" value="DD-peptidase/beta-lactamase superfamily"/>
    <property type="match status" value="1"/>
</dbReference>
<reference evidence="4" key="1">
    <citation type="submission" date="2016-12" db="EMBL/GenBank/DDBJ databases">
        <title>The genomes of Aspergillus section Nigri reveals drivers in fungal speciation.</title>
        <authorList>
            <consortium name="DOE Joint Genome Institute"/>
            <person name="Vesth T.C."/>
            <person name="Nybo J."/>
            <person name="Theobald S."/>
            <person name="Brandl J."/>
            <person name="Frisvad J.C."/>
            <person name="Nielsen K.F."/>
            <person name="Lyhne E.K."/>
            <person name="Kogle M.E."/>
            <person name="Kuo A."/>
            <person name="Riley R."/>
            <person name="Clum A."/>
            <person name="Nolan M."/>
            <person name="Lipzen A."/>
            <person name="Salamov A."/>
            <person name="Henrissat B."/>
            <person name="Wiebenga A."/>
            <person name="De vries R.P."/>
            <person name="Grigoriev I.V."/>
            <person name="Mortensen U.H."/>
            <person name="Andersen M.R."/>
            <person name="Baker S.E."/>
        </authorList>
    </citation>
    <scope>NUCLEOTIDE SEQUENCE</scope>
    <source>
        <strain evidence="4">IBT 28561</strain>
    </source>
</reference>
<dbReference type="Pfam" id="PF00144">
    <property type="entry name" value="Beta-lactamase"/>
    <property type="match status" value="1"/>
</dbReference>
<dbReference type="InterPro" id="IPR001466">
    <property type="entry name" value="Beta-lactam-related"/>
</dbReference>
<proteinExistence type="predicted"/>
<feature type="domain" description="Beta-lactamase-related" evidence="3">
    <location>
        <begin position="27"/>
        <end position="368"/>
    </location>
</feature>
<evidence type="ECO:0000313" key="5">
    <source>
        <dbReference type="Proteomes" id="UP000234254"/>
    </source>
</evidence>
<feature type="region of interest" description="Disordered" evidence="2">
    <location>
        <begin position="1"/>
        <end position="21"/>
    </location>
</feature>
<keyword evidence="5" id="KW-1185">Reference proteome</keyword>
<organism evidence="4 5">
    <name type="scientific">Aspergillus campestris (strain IBT 28561)</name>
    <dbReference type="NCBI Taxonomy" id="1392248"/>
    <lineage>
        <taxon>Eukaryota</taxon>
        <taxon>Fungi</taxon>
        <taxon>Dikarya</taxon>
        <taxon>Ascomycota</taxon>
        <taxon>Pezizomycotina</taxon>
        <taxon>Eurotiomycetes</taxon>
        <taxon>Eurotiomycetidae</taxon>
        <taxon>Eurotiales</taxon>
        <taxon>Aspergillaceae</taxon>
        <taxon>Aspergillus</taxon>
        <taxon>Aspergillus subgen. Circumdati</taxon>
    </lineage>
</organism>
<dbReference type="VEuPathDB" id="FungiDB:P168DRAFT_257650"/>
<accession>A0A2I1CXK4</accession>
<evidence type="ECO:0000259" key="3">
    <source>
        <dbReference type="Pfam" id="PF00144"/>
    </source>
</evidence>
<protein>
    <submittedName>
        <fullName evidence="4">Beta-lactamase</fullName>
    </submittedName>
</protein>
<keyword evidence="1" id="KW-0378">Hydrolase</keyword>
<dbReference type="OrthoDB" id="5946976at2759"/>
<name>A0A2I1CXK4_ASPC2</name>
<dbReference type="InterPro" id="IPR012338">
    <property type="entry name" value="Beta-lactam/transpept-like"/>
</dbReference>
<dbReference type="PANTHER" id="PTHR43283:SF11">
    <property type="entry name" value="BETA-LACTAMASE-RELATED DOMAIN-CONTAINING PROTEIN"/>
    <property type="match status" value="1"/>
</dbReference>
<evidence type="ECO:0000256" key="2">
    <source>
        <dbReference type="SAM" id="MobiDB-lite"/>
    </source>
</evidence>
<dbReference type="GO" id="GO:0016787">
    <property type="term" value="F:hydrolase activity"/>
    <property type="evidence" value="ECO:0007669"/>
    <property type="project" value="UniProtKB-KW"/>
</dbReference>
<dbReference type="AlphaFoldDB" id="A0A2I1CXK4"/>
<dbReference type="EMBL" id="MSFM01000010">
    <property type="protein sequence ID" value="PKY02355.1"/>
    <property type="molecule type" value="Genomic_DNA"/>
</dbReference>
<comment type="caution">
    <text evidence="4">The sequence shown here is derived from an EMBL/GenBank/DDBJ whole genome shotgun (WGS) entry which is preliminary data.</text>
</comment>
<dbReference type="InterPro" id="IPR050789">
    <property type="entry name" value="Diverse_Enzym_Activities"/>
</dbReference>
<gene>
    <name evidence="4" type="ORF">P168DRAFT_257650</name>
</gene>